<proteinExistence type="predicted"/>
<evidence type="ECO:0000313" key="3">
    <source>
        <dbReference type="Proteomes" id="UP000499080"/>
    </source>
</evidence>
<protein>
    <submittedName>
        <fullName evidence="2">Uncharacterized protein</fullName>
    </submittedName>
</protein>
<feature type="region of interest" description="Disordered" evidence="1">
    <location>
        <begin position="91"/>
        <end position="112"/>
    </location>
</feature>
<comment type="caution">
    <text evidence="2">The sequence shown here is derived from an EMBL/GenBank/DDBJ whole genome shotgun (WGS) entry which is preliminary data.</text>
</comment>
<evidence type="ECO:0000313" key="2">
    <source>
        <dbReference type="EMBL" id="GBM84886.1"/>
    </source>
</evidence>
<accession>A0A4Y2J6Q9</accession>
<dbReference type="AlphaFoldDB" id="A0A4Y2J6Q9"/>
<evidence type="ECO:0000256" key="1">
    <source>
        <dbReference type="SAM" id="MobiDB-lite"/>
    </source>
</evidence>
<organism evidence="2 3">
    <name type="scientific">Araneus ventricosus</name>
    <name type="common">Orbweaver spider</name>
    <name type="synonym">Epeira ventricosa</name>
    <dbReference type="NCBI Taxonomy" id="182803"/>
    <lineage>
        <taxon>Eukaryota</taxon>
        <taxon>Metazoa</taxon>
        <taxon>Ecdysozoa</taxon>
        <taxon>Arthropoda</taxon>
        <taxon>Chelicerata</taxon>
        <taxon>Arachnida</taxon>
        <taxon>Araneae</taxon>
        <taxon>Araneomorphae</taxon>
        <taxon>Entelegynae</taxon>
        <taxon>Araneoidea</taxon>
        <taxon>Araneidae</taxon>
        <taxon>Araneus</taxon>
    </lineage>
</organism>
<sequence>MYLHNVAVWFCGCGSTHTSGDQVPTAKTRVQRTEACFPKKVTGPGRLSHMSTSWGISIESWFAYTKTKCAYMLWPSSFYVIGWPQHMPQEYHRKDQGDPGTRFQKKVTGPSRTSCMPHRGAFHHWNLVCLHEN</sequence>
<keyword evidence="3" id="KW-1185">Reference proteome</keyword>
<gene>
    <name evidence="2" type="ORF">AVEN_130540_1</name>
</gene>
<reference evidence="2 3" key="1">
    <citation type="journal article" date="2019" name="Sci. Rep.">
        <title>Orb-weaving spider Araneus ventricosus genome elucidates the spidroin gene catalogue.</title>
        <authorList>
            <person name="Kono N."/>
            <person name="Nakamura H."/>
            <person name="Ohtoshi R."/>
            <person name="Moran D.A.P."/>
            <person name="Shinohara A."/>
            <person name="Yoshida Y."/>
            <person name="Fujiwara M."/>
            <person name="Mori M."/>
            <person name="Tomita M."/>
            <person name="Arakawa K."/>
        </authorList>
    </citation>
    <scope>NUCLEOTIDE SEQUENCE [LARGE SCALE GENOMIC DNA]</scope>
</reference>
<dbReference type="Proteomes" id="UP000499080">
    <property type="component" value="Unassembled WGS sequence"/>
</dbReference>
<name>A0A4Y2J6Q9_ARAVE</name>
<dbReference type="EMBL" id="BGPR01003194">
    <property type="protein sequence ID" value="GBM84886.1"/>
    <property type="molecule type" value="Genomic_DNA"/>
</dbReference>